<feature type="compositionally biased region" description="Polar residues" evidence="1">
    <location>
        <begin position="373"/>
        <end position="391"/>
    </location>
</feature>
<comment type="caution">
    <text evidence="2">The sequence shown here is derived from an EMBL/GenBank/DDBJ whole genome shotgun (WGS) entry which is preliminary data.</text>
</comment>
<evidence type="ECO:0000313" key="2">
    <source>
        <dbReference type="EMBL" id="KAK5540156.1"/>
    </source>
</evidence>
<dbReference type="Proteomes" id="UP001345827">
    <property type="component" value="Unassembled WGS sequence"/>
</dbReference>
<feature type="compositionally biased region" description="Polar residues" evidence="1">
    <location>
        <begin position="54"/>
        <end position="63"/>
    </location>
</feature>
<gene>
    <name evidence="2" type="ORF">LTR25_003861</name>
</gene>
<feature type="compositionally biased region" description="Basic and acidic residues" evidence="1">
    <location>
        <begin position="392"/>
        <end position="408"/>
    </location>
</feature>
<feature type="compositionally biased region" description="Basic residues" evidence="1">
    <location>
        <begin position="409"/>
        <end position="423"/>
    </location>
</feature>
<dbReference type="EMBL" id="JAXLQG010000005">
    <property type="protein sequence ID" value="KAK5540156.1"/>
    <property type="molecule type" value="Genomic_DNA"/>
</dbReference>
<protein>
    <submittedName>
        <fullName evidence="2">Uncharacterized protein</fullName>
    </submittedName>
</protein>
<feature type="compositionally biased region" description="Polar residues" evidence="1">
    <location>
        <begin position="10"/>
        <end position="37"/>
    </location>
</feature>
<organism evidence="2 3">
    <name type="scientific">Vermiconidia calcicola</name>
    <dbReference type="NCBI Taxonomy" id="1690605"/>
    <lineage>
        <taxon>Eukaryota</taxon>
        <taxon>Fungi</taxon>
        <taxon>Dikarya</taxon>
        <taxon>Ascomycota</taxon>
        <taxon>Pezizomycotina</taxon>
        <taxon>Dothideomycetes</taxon>
        <taxon>Dothideomycetidae</taxon>
        <taxon>Mycosphaerellales</taxon>
        <taxon>Extremaceae</taxon>
        <taxon>Vermiconidia</taxon>
    </lineage>
</organism>
<keyword evidence="3" id="KW-1185">Reference proteome</keyword>
<name>A0AAV9QD85_9PEZI</name>
<feature type="compositionally biased region" description="Basic and acidic residues" evidence="1">
    <location>
        <begin position="451"/>
        <end position="481"/>
    </location>
</feature>
<feature type="region of interest" description="Disordered" evidence="1">
    <location>
        <begin position="101"/>
        <end position="140"/>
    </location>
</feature>
<evidence type="ECO:0000313" key="3">
    <source>
        <dbReference type="Proteomes" id="UP001345827"/>
    </source>
</evidence>
<proteinExistence type="predicted"/>
<dbReference type="AlphaFoldDB" id="A0AAV9QD85"/>
<feature type="region of interest" description="Disordered" evidence="1">
    <location>
        <begin position="328"/>
        <end position="488"/>
    </location>
</feature>
<reference evidence="2 3" key="1">
    <citation type="submission" date="2023-06" db="EMBL/GenBank/DDBJ databases">
        <title>Black Yeasts Isolated from many extreme environments.</title>
        <authorList>
            <person name="Coleine C."/>
            <person name="Stajich J.E."/>
            <person name="Selbmann L."/>
        </authorList>
    </citation>
    <scope>NUCLEOTIDE SEQUENCE [LARGE SCALE GENOMIC DNA]</scope>
    <source>
        <strain evidence="2 3">CCFEE 5887</strain>
    </source>
</reference>
<accession>A0AAV9QD85</accession>
<feature type="region of interest" description="Disordered" evidence="1">
    <location>
        <begin position="158"/>
        <end position="181"/>
    </location>
</feature>
<feature type="compositionally biased region" description="Low complexity" evidence="1">
    <location>
        <begin position="431"/>
        <end position="449"/>
    </location>
</feature>
<evidence type="ECO:0000256" key="1">
    <source>
        <dbReference type="SAM" id="MobiDB-lite"/>
    </source>
</evidence>
<feature type="region of interest" description="Disordered" evidence="1">
    <location>
        <begin position="1"/>
        <end position="67"/>
    </location>
</feature>
<sequence>MGGQAVATGSRITTPLKASNSRGETSSMTESYPNAYSATERKHQETYYQEPYATHTSPDQIRSGTVLPPCDLWTIKTEHVQGSNQASSYSTQDLARNAQAAGYDHPHGPRGALPMSKPVHDQSISMPPPRQHVRQGQSDQFDQAPGQIYDLKERYQQNHEDQHFQPPSDLKGNDCRAAPSPESHDLEFDLWALDYPDDASCLPMQQRVQAMAATMALQDIQDRRQAVTVSQFFHDLDDNDFFLNVSQTAYWQTLQNDPVFAPIPVDAEVTSFEDLQKRARECYYSEDYADHYDNLNSFCAAETEQNFQQLENRALSVEQEERLAALGVTGPPKSARPHIPQDATPSQHIAPGLQPDTSQEPHDNHLIRGRAQRQGSQSTEYNEWSRQTSSYRPDRGHELQHQNRDQPKKKSRRKRRSERHKQHGHESPHYRPQSNNPNGRNGNPSGQPRSRGNEPWKDNKQGQKRAYEEPTRYARGEEQIAGKRRKWD</sequence>